<keyword evidence="2" id="KW-1185">Reference proteome</keyword>
<name>A0A518BQU9_9BACT</name>
<dbReference type="RefSeq" id="WP_145069114.1">
    <property type="nucleotide sequence ID" value="NZ_CP036287.1"/>
</dbReference>
<proteinExistence type="predicted"/>
<gene>
    <name evidence="1" type="ORF">Pla133_44390</name>
</gene>
<organism evidence="1 2">
    <name type="scientific">Engelhardtia mirabilis</name>
    <dbReference type="NCBI Taxonomy" id="2528011"/>
    <lineage>
        <taxon>Bacteria</taxon>
        <taxon>Pseudomonadati</taxon>
        <taxon>Planctomycetota</taxon>
        <taxon>Planctomycetia</taxon>
        <taxon>Planctomycetia incertae sedis</taxon>
        <taxon>Engelhardtia</taxon>
    </lineage>
</organism>
<accession>A0A518BQU9</accession>
<evidence type="ECO:0008006" key="3">
    <source>
        <dbReference type="Google" id="ProtNLM"/>
    </source>
</evidence>
<dbReference type="EMBL" id="CP036287">
    <property type="protein sequence ID" value="QDU69320.1"/>
    <property type="molecule type" value="Genomic_DNA"/>
</dbReference>
<dbReference type="AlphaFoldDB" id="A0A518BQU9"/>
<evidence type="ECO:0000313" key="1">
    <source>
        <dbReference type="EMBL" id="QDU69320.1"/>
    </source>
</evidence>
<dbReference type="KEGG" id="pbap:Pla133_44390"/>
<sequence>MPLTPRTLALVGLMLLGSIFTGTARAQGLVNGGSVAGSIDFAGDQDSWTFSAAAGQGFQVRVTDLAVSALRPRVALYAPGGALVTTVSGSTVAALSLIAGSTGTYTIVIDDSSQGSDQTGPYAVHFTRAPGANELGSLPNGGSLASSIELGDLDSFTFSIVAGQSFQLRVADTGFGAFTPRIDIYDPIGAYFTGASGSTVAAISGAAPATGTYTVVLSDVSQGNDAAGDYEVHFVRTPGANEGGTLPNAGMLSGNISLGDLDSYTFEAVAGQNFKLRVADTAFGAFTPRIDIYDSIGAHILGASGSTVAVVNAVAPSTGTFTAVITDVSQGNDAAGPYDLHFIRLSEADEHGPLVNGGALAESIEIGDLDSYTFAITAGQSFELRVADLDLGGFTPRIDVFDPVGAYFMGASGSSVAVVGGVATSTGTYTVVLSDVSLGNDATGAYEVHFARVPGANEGGSLPNGGLVPGILSLGDLDSFTFDVNAGQSYQLRAVDTAIGGLSPRINVYDPVGAYVGGASGSTVAAVSAVATSTGTYTVVLSDVSLGSDAAGTYALHFVRVPGANEGGLLLDGVSKSETISLGDLDSYTFAATATEMAQIVVTDLAAGGLSPRVDLYGPIGEYITGASGSTQAVLSYTIVTGGVHTVVVSDVSLGNDAGGDYTIVLSGSGAAPGSTSNTILPPALPTDPILADNGGGQGFGPLVGDPSQPFNFALDCSGASQPSIYLMECRTGSLATPLPSPFGLLYLDGATILSASGLHAQGIVEWFPAPVGLALPNDAALIGLSYTAQGFVGGYGASGRLSNAIVQTIGG</sequence>
<protein>
    <recommendedName>
        <fullName evidence="3">Peptidase C-terminal archaeal/bacterial domain-containing protein</fullName>
    </recommendedName>
</protein>
<dbReference type="Gene3D" id="2.60.120.380">
    <property type="match status" value="5"/>
</dbReference>
<reference evidence="1 2" key="1">
    <citation type="submission" date="2019-02" db="EMBL/GenBank/DDBJ databases">
        <title>Deep-cultivation of Planctomycetes and their phenomic and genomic characterization uncovers novel biology.</title>
        <authorList>
            <person name="Wiegand S."/>
            <person name="Jogler M."/>
            <person name="Boedeker C."/>
            <person name="Pinto D."/>
            <person name="Vollmers J."/>
            <person name="Rivas-Marin E."/>
            <person name="Kohn T."/>
            <person name="Peeters S.H."/>
            <person name="Heuer A."/>
            <person name="Rast P."/>
            <person name="Oberbeckmann S."/>
            <person name="Bunk B."/>
            <person name="Jeske O."/>
            <person name="Meyerdierks A."/>
            <person name="Storesund J.E."/>
            <person name="Kallscheuer N."/>
            <person name="Luecker S."/>
            <person name="Lage O.M."/>
            <person name="Pohl T."/>
            <person name="Merkel B.J."/>
            <person name="Hornburger P."/>
            <person name="Mueller R.-W."/>
            <person name="Bruemmer F."/>
            <person name="Labrenz M."/>
            <person name="Spormann A.M."/>
            <person name="Op den Camp H."/>
            <person name="Overmann J."/>
            <person name="Amann R."/>
            <person name="Jetten M.S.M."/>
            <person name="Mascher T."/>
            <person name="Medema M.H."/>
            <person name="Devos D.P."/>
            <person name="Kaster A.-K."/>
            <person name="Ovreas L."/>
            <person name="Rohde M."/>
            <person name="Galperin M.Y."/>
            <person name="Jogler C."/>
        </authorList>
    </citation>
    <scope>NUCLEOTIDE SEQUENCE [LARGE SCALE GENOMIC DNA]</scope>
    <source>
        <strain evidence="1 2">Pla133</strain>
    </source>
</reference>
<evidence type="ECO:0000313" key="2">
    <source>
        <dbReference type="Proteomes" id="UP000316921"/>
    </source>
</evidence>
<dbReference type="Proteomes" id="UP000316921">
    <property type="component" value="Chromosome"/>
</dbReference>